<keyword evidence="3" id="KW-1185">Reference proteome</keyword>
<name>A0AAV4BW62_9GAST</name>
<evidence type="ECO:0000313" key="2">
    <source>
        <dbReference type="EMBL" id="GFO24700.1"/>
    </source>
</evidence>
<proteinExistence type="predicted"/>
<gene>
    <name evidence="2" type="ORF">PoB_005120500</name>
</gene>
<protein>
    <submittedName>
        <fullName evidence="2">Schlafen family member 13</fullName>
    </submittedName>
</protein>
<accession>A0AAV4BW62</accession>
<feature type="domain" description="Schlafen AlbA-2" evidence="1">
    <location>
        <begin position="171"/>
        <end position="287"/>
    </location>
</feature>
<dbReference type="Pfam" id="PF04326">
    <property type="entry name" value="SLFN_AlbA_2"/>
    <property type="match status" value="1"/>
</dbReference>
<dbReference type="InterPro" id="IPR038461">
    <property type="entry name" value="Schlafen_AlbA_2_dom_sf"/>
</dbReference>
<dbReference type="EMBL" id="BLXT01005617">
    <property type="protein sequence ID" value="GFO24700.1"/>
    <property type="molecule type" value="Genomic_DNA"/>
</dbReference>
<dbReference type="Gene3D" id="3.40.50.300">
    <property type="entry name" value="P-loop containing nucleotide triphosphate hydrolases"/>
    <property type="match status" value="1"/>
</dbReference>
<sequence>MSATLQIYNHSHEYGDILVSCPVYISKGIHQRENIAVLQHVCALLNCGGGILVMENMDFNQGTQSKSLDDWWSGMECNFATILSGDDICNYLDFVGNFDDPHLYLFVKSADHLCTIDYHCRLPTDTATHSVTYSSAVKLCTRSGTSKPLSLLPAIPTTFVSGRTEETLKQEGKQIQFKNLSANSKNSKTLPDKVVYYSSKYISAFANHEGGHIYFGIEDTSASVIGEQITAADEIKMTVFMENKMKAMIWKDTNFTPVKGTHWDIQFFPVLNSPHRQRRRIIVISVSKIFGGVFTNCPESYFITAGHSGNNRYSSRKLSFDEWKTELLYQSRDIKSLRSRFIKLNLMTPQSRLVFSLPHTLEASREKVIHLSHTFNIHPHSTLSYIKNEKVKMYLGKLCEEFVGENHLVLSLDVWGLELDMSSKPKTVEASVAVLSVKRGLHVVCLADHLTETKMEWSFVVNLAINLKQVLVKHGGCNRHLGFQCHVIDLSSPECMDLFKVSSSHRIYPSTYTIHEETMNNILDSLTISLASYKPFSHSSLQSETDHYYLLTCDQLELLWTHHLTKELWVHGPPGCGKTIAAMEMMRILRQRGCRTDEVLYVAENLLLCAYVRSFDLSLVVSRRELMQDSLDQCGFTQKYRFVKNVIVDEAQNFKDRDGDWYSLLEKLAHQNCKDSLEINCGYFWVFMDYAQKVHKFRAGLPNLIGKNNFMLREISRNTREIYTYAKKFMDAPSEGNAEFDGFSGVSTDSPYHLGHDYSSGNAVHVVKCNKSTLDTMLGQILKQYGGADLGNVAILASKKTEARQIEQSIKAEQLMAEEKLNDFNSPVASSSGLSDSNSSSAFCISSDEKCVAGSQPDRDYEKDMLVDGDNINQNQPLPSKENSLVLASSDSSKSPFVSTVREFSGLDRPVIIGVDPHTNQNHADLDKFLLNLITRAKDQLIILTTSDELLKKLSIQS</sequence>
<organism evidence="2 3">
    <name type="scientific">Plakobranchus ocellatus</name>
    <dbReference type="NCBI Taxonomy" id="259542"/>
    <lineage>
        <taxon>Eukaryota</taxon>
        <taxon>Metazoa</taxon>
        <taxon>Spiralia</taxon>
        <taxon>Lophotrochozoa</taxon>
        <taxon>Mollusca</taxon>
        <taxon>Gastropoda</taxon>
        <taxon>Heterobranchia</taxon>
        <taxon>Euthyneura</taxon>
        <taxon>Panpulmonata</taxon>
        <taxon>Sacoglossa</taxon>
        <taxon>Placobranchoidea</taxon>
        <taxon>Plakobranchidae</taxon>
        <taxon>Plakobranchus</taxon>
    </lineage>
</organism>
<dbReference type="AlphaFoldDB" id="A0AAV4BW62"/>
<dbReference type="SUPFAM" id="SSF52540">
    <property type="entry name" value="P-loop containing nucleoside triphosphate hydrolases"/>
    <property type="match status" value="1"/>
</dbReference>
<evidence type="ECO:0000259" key="1">
    <source>
        <dbReference type="Pfam" id="PF04326"/>
    </source>
</evidence>
<evidence type="ECO:0000313" key="3">
    <source>
        <dbReference type="Proteomes" id="UP000735302"/>
    </source>
</evidence>
<dbReference type="InterPro" id="IPR027417">
    <property type="entry name" value="P-loop_NTPase"/>
</dbReference>
<dbReference type="InterPro" id="IPR007421">
    <property type="entry name" value="Schlafen_AlbA_2_dom"/>
</dbReference>
<comment type="caution">
    <text evidence="2">The sequence shown here is derived from an EMBL/GenBank/DDBJ whole genome shotgun (WGS) entry which is preliminary data.</text>
</comment>
<dbReference type="Gene3D" id="3.30.950.30">
    <property type="entry name" value="Schlafen, AAA domain"/>
    <property type="match status" value="1"/>
</dbReference>
<dbReference type="Proteomes" id="UP000735302">
    <property type="component" value="Unassembled WGS sequence"/>
</dbReference>
<reference evidence="2 3" key="1">
    <citation type="journal article" date="2021" name="Elife">
        <title>Chloroplast acquisition without the gene transfer in kleptoplastic sea slugs, Plakobranchus ocellatus.</title>
        <authorList>
            <person name="Maeda T."/>
            <person name="Takahashi S."/>
            <person name="Yoshida T."/>
            <person name="Shimamura S."/>
            <person name="Takaki Y."/>
            <person name="Nagai Y."/>
            <person name="Toyoda A."/>
            <person name="Suzuki Y."/>
            <person name="Arimoto A."/>
            <person name="Ishii H."/>
            <person name="Satoh N."/>
            <person name="Nishiyama T."/>
            <person name="Hasebe M."/>
            <person name="Maruyama T."/>
            <person name="Minagawa J."/>
            <person name="Obokata J."/>
            <person name="Shigenobu S."/>
        </authorList>
    </citation>
    <scope>NUCLEOTIDE SEQUENCE [LARGE SCALE GENOMIC DNA]</scope>
</reference>